<evidence type="ECO:0000256" key="1">
    <source>
        <dbReference type="SAM" id="MobiDB-lite"/>
    </source>
</evidence>
<feature type="region of interest" description="Disordered" evidence="1">
    <location>
        <begin position="1"/>
        <end position="75"/>
    </location>
</feature>
<dbReference type="Proteomes" id="UP000269945">
    <property type="component" value="Unassembled WGS sequence"/>
</dbReference>
<proteinExistence type="predicted"/>
<evidence type="ECO:0000313" key="2">
    <source>
        <dbReference type="EMBL" id="VCW66558.1"/>
    </source>
</evidence>
<organism evidence="2 3">
    <name type="scientific">Gulo gulo</name>
    <name type="common">Wolverine</name>
    <name type="synonym">Gluton</name>
    <dbReference type="NCBI Taxonomy" id="48420"/>
    <lineage>
        <taxon>Eukaryota</taxon>
        <taxon>Metazoa</taxon>
        <taxon>Chordata</taxon>
        <taxon>Craniata</taxon>
        <taxon>Vertebrata</taxon>
        <taxon>Euteleostomi</taxon>
        <taxon>Mammalia</taxon>
        <taxon>Eutheria</taxon>
        <taxon>Laurasiatheria</taxon>
        <taxon>Carnivora</taxon>
        <taxon>Caniformia</taxon>
        <taxon>Musteloidea</taxon>
        <taxon>Mustelidae</taxon>
        <taxon>Guloninae</taxon>
        <taxon>Gulo</taxon>
    </lineage>
</organism>
<feature type="compositionally biased region" description="Basic and acidic residues" evidence="1">
    <location>
        <begin position="48"/>
        <end position="64"/>
    </location>
</feature>
<feature type="non-terminal residue" evidence="2">
    <location>
        <position position="75"/>
    </location>
</feature>
<feature type="compositionally biased region" description="Basic and acidic residues" evidence="1">
    <location>
        <begin position="24"/>
        <end position="35"/>
    </location>
</feature>
<keyword evidence="3" id="KW-1185">Reference proteome</keyword>
<reference evidence="2 3" key="1">
    <citation type="submission" date="2018-10" db="EMBL/GenBank/DDBJ databases">
        <authorList>
            <person name="Ekblom R."/>
            <person name="Jareborg N."/>
        </authorList>
    </citation>
    <scope>NUCLEOTIDE SEQUENCE [LARGE SCALE GENOMIC DNA]</scope>
    <source>
        <tissue evidence="2">Muscle</tissue>
    </source>
</reference>
<evidence type="ECO:0000313" key="3">
    <source>
        <dbReference type="Proteomes" id="UP000269945"/>
    </source>
</evidence>
<comment type="caution">
    <text evidence="2">The sequence shown here is derived from an EMBL/GenBank/DDBJ whole genome shotgun (WGS) entry which is preliminary data.</text>
</comment>
<sequence>LLPGQVAAGVSPRVPAVSPLKEPPSLEKLPEEPPPHSRGKQSVQPWLDGKDLVHRGDTDREIPDVSHPGHAGALV</sequence>
<gene>
    <name evidence="2" type="ORF">BN2614_LOCUS2</name>
</gene>
<dbReference type="AlphaFoldDB" id="A0A9X9LF08"/>
<protein>
    <submittedName>
        <fullName evidence="2">Uncharacterized protein</fullName>
    </submittedName>
</protein>
<dbReference type="EMBL" id="CYRY02001892">
    <property type="protein sequence ID" value="VCW66558.1"/>
    <property type="molecule type" value="Genomic_DNA"/>
</dbReference>
<accession>A0A9X9LF08</accession>
<name>A0A9X9LF08_GULGU</name>